<dbReference type="Proteomes" id="UP000602284">
    <property type="component" value="Unassembled WGS sequence"/>
</dbReference>
<protein>
    <submittedName>
        <fullName evidence="1">Uncharacterized protein</fullName>
    </submittedName>
</protein>
<comment type="caution">
    <text evidence="1">The sequence shown here is derived from an EMBL/GenBank/DDBJ whole genome shotgun (WGS) entry which is preliminary data.</text>
</comment>
<accession>A0ABS1J8G3</accession>
<keyword evidence="2" id="KW-1185">Reference proteome</keyword>
<gene>
    <name evidence="1" type="ORF">JJB07_07450</name>
</gene>
<evidence type="ECO:0000313" key="2">
    <source>
        <dbReference type="Proteomes" id="UP000602284"/>
    </source>
</evidence>
<evidence type="ECO:0000313" key="1">
    <source>
        <dbReference type="EMBL" id="MBL0386480.1"/>
    </source>
</evidence>
<name>A0ABS1J8G3_9BACL</name>
<dbReference type="EMBL" id="JAEQNB010000002">
    <property type="protein sequence ID" value="MBL0386480.1"/>
    <property type="molecule type" value="Genomic_DNA"/>
</dbReference>
<organism evidence="1 2">
    <name type="scientific">Tumebacillus amylolyticus</name>
    <dbReference type="NCBI Taxonomy" id="2801339"/>
    <lineage>
        <taxon>Bacteria</taxon>
        <taxon>Bacillati</taxon>
        <taxon>Bacillota</taxon>
        <taxon>Bacilli</taxon>
        <taxon>Bacillales</taxon>
        <taxon>Alicyclobacillaceae</taxon>
        <taxon>Tumebacillus</taxon>
    </lineage>
</organism>
<reference evidence="1 2" key="1">
    <citation type="submission" date="2021-01" db="EMBL/GenBank/DDBJ databases">
        <title>Tumebacillus sp. strain ITR2 16S ribosomal RNA gene Genome sequencing and assembly.</title>
        <authorList>
            <person name="Kang M."/>
        </authorList>
    </citation>
    <scope>NUCLEOTIDE SEQUENCE [LARGE SCALE GENOMIC DNA]</scope>
    <source>
        <strain evidence="1 2">ITR2</strain>
    </source>
</reference>
<dbReference type="RefSeq" id="WP_201633049.1">
    <property type="nucleotide sequence ID" value="NZ_JAEQNB010000002.1"/>
</dbReference>
<sequence length="68" mass="7690">MRFSRSELIEIITPHVLRTLVRLHGAKGAQLTEQDLIDSGLTEEQRKALIQTKRLLESGETGTYNVNL</sequence>
<proteinExistence type="predicted"/>